<dbReference type="PANTHER" id="PTHR46348:SF1">
    <property type="entry name" value="DELETED IN LUNG AND ESOPHAGEAL CANCER PROTEIN 1"/>
    <property type="match status" value="1"/>
</dbReference>
<dbReference type="PANTHER" id="PTHR46348">
    <property type="entry name" value="DELETED IN LUNG AND ESOPHAGEAL CANCER PROTEIN 1"/>
    <property type="match status" value="1"/>
</dbReference>
<evidence type="ECO:0000313" key="2">
    <source>
        <dbReference type="Proteomes" id="UP001497472"/>
    </source>
</evidence>
<organism evidence="1 2">
    <name type="scientific">Leptosia nina</name>
    <dbReference type="NCBI Taxonomy" id="320188"/>
    <lineage>
        <taxon>Eukaryota</taxon>
        <taxon>Metazoa</taxon>
        <taxon>Ecdysozoa</taxon>
        <taxon>Arthropoda</taxon>
        <taxon>Hexapoda</taxon>
        <taxon>Insecta</taxon>
        <taxon>Pterygota</taxon>
        <taxon>Neoptera</taxon>
        <taxon>Endopterygota</taxon>
        <taxon>Lepidoptera</taxon>
        <taxon>Glossata</taxon>
        <taxon>Ditrysia</taxon>
        <taxon>Papilionoidea</taxon>
        <taxon>Pieridae</taxon>
        <taxon>Pierinae</taxon>
        <taxon>Leptosia</taxon>
    </lineage>
</organism>
<dbReference type="GO" id="GO:0008285">
    <property type="term" value="P:negative regulation of cell population proliferation"/>
    <property type="evidence" value="ECO:0007669"/>
    <property type="project" value="InterPro"/>
</dbReference>
<dbReference type="EMBL" id="CAVLEF010000278">
    <property type="protein sequence ID" value="CAK1554564.1"/>
    <property type="molecule type" value="Genomic_DNA"/>
</dbReference>
<accession>A0AAV1JZ47</accession>
<protein>
    <submittedName>
        <fullName evidence="1">Uncharacterized protein</fullName>
    </submittedName>
</protein>
<dbReference type="InterPro" id="IPR033304">
    <property type="entry name" value="DLEC1"/>
</dbReference>
<dbReference type="GO" id="GO:0005737">
    <property type="term" value="C:cytoplasm"/>
    <property type="evidence" value="ECO:0007669"/>
    <property type="project" value="TreeGrafter"/>
</dbReference>
<comment type="caution">
    <text evidence="1">The sequence shown here is derived from an EMBL/GenBank/DDBJ whole genome shotgun (WGS) entry which is preliminary data.</text>
</comment>
<evidence type="ECO:0000313" key="1">
    <source>
        <dbReference type="EMBL" id="CAK1554564.1"/>
    </source>
</evidence>
<dbReference type="Proteomes" id="UP001497472">
    <property type="component" value="Unassembled WGS sequence"/>
</dbReference>
<gene>
    <name evidence="1" type="ORF">LNINA_LOCUS13470</name>
</gene>
<dbReference type="GO" id="GO:0015631">
    <property type="term" value="F:tubulin binding"/>
    <property type="evidence" value="ECO:0007669"/>
    <property type="project" value="TreeGrafter"/>
</dbReference>
<name>A0AAV1JZ47_9NEOP</name>
<keyword evidence="2" id="KW-1185">Reference proteome</keyword>
<dbReference type="GO" id="GO:0005929">
    <property type="term" value="C:cilium"/>
    <property type="evidence" value="ECO:0007669"/>
    <property type="project" value="TreeGrafter"/>
</dbReference>
<proteinExistence type="predicted"/>
<reference evidence="1 2" key="1">
    <citation type="submission" date="2023-11" db="EMBL/GenBank/DDBJ databases">
        <authorList>
            <person name="Okamura Y."/>
        </authorList>
    </citation>
    <scope>NUCLEOTIDE SEQUENCE [LARGE SCALE GENOMIC DNA]</scope>
</reference>
<sequence>MGDNLPLLPEREAICTDVRPVLREVFRDEDYLPPIADCYPENHDDKTILEQKKWVDEFSSECEKFHEKEKNLKYKYAQRLSREPLPNIFKIYSDLSNGSEDSWTVVRKDLKPTIEQDAGCNTSLWVKNILNRSSGDLTVCQHEPKIPSGEAIFPPDDVTIQSYSIGEAVPRPPPPPPKLAIQPPQPEYILCVPPRIEFVNFTLGHVHTETLRLINVSKFEIRLSVTPPKRKELDVELCSRLVVTSGSAAEFRIHYRPVDVRAVADVLQVRVSVGRGLLIPISCYMRPPVLEILVPNLTSVRLDSTNPTETTADVLDLGSRLLGDVHRASVLFYCAEKHASFFLLPEDAWFSFCVDVAASSGKGKSVGGAASDNFWLSPVRWCGGGTTRAIAVCYAAEPGLHTTALRILSSTAIVRPLNLVADALWFRPTHITLLAHEKDYDICSADDPACEYYVRLGTAFPGRPLSSVIEIVNHSPLSYPYYWSVRAWGVCSCWTGSETSLLAEDDDLCDEATMLKRQKHGVNEDARAVRVESANGRLFPRSVTQLHVQVPDAGHLLGQHRAVLMLILKAVPKESFPPNYDAMIVKTEVVNEEGIPGVCSSWSREVCDIVCCQLEVWWDVVPVRFVLEPPVLKLTHSRRIKSTDICLKATQLYGVTGVKASWNVSGSKAINLLPGEAVGTNFNLQMQQLANHYPDLDVIELNAASKEWKSSCVIQRCYNTRHPSLRPALKWLGLVPPGAKVQTELVVHNDTYQHICWWVTCVRWWGERRVADVCASRAPCPQCYERSCSCAMISPTRGALAHDQKVTLKYSVIAPDIDGVVATLIQVHRTSGDVCMVPSVAGTEARATLLAYRVLAPVVVLQVLPCLGDKHKHCKVCSMDTNERKNCAVLRPSFALTAGFRSCYRLRCANLTPPTDNGQVEETACLVILGSEGEDNLRVIFLPNDFDLRGHSSIEIQGLEVVVDIPTGDGVKTDSFFSIKMMEKESARREKMVSPTELFEEEDRKRAVQKENICHCPYKMVYIPPATEPSSPLDEEYRCVDVITEPPPLTRVCPCGGKTKPVLPESEEPSCLQFRNLPVRTVQTRTMKLRNLSSLFTRIATAVRNWPRVHKRTLRSDKWADDVRTPGVIIECKASENALAPCGMVEVTVSVYADCWGLYHDQVLIMIDNVDSIVLDVWIEVVGPPLYFPLQGQCHDACTPILWMSSSDPERALVVANPSRSCLNVQTYVITENQYPQDELPFRLYLRFYYVPSRTCPCVTALDSISYADEDSDKNSSSEYSEIDGN</sequence>